<name>A0A913ZYP8_PATMI</name>
<dbReference type="OrthoDB" id="26719at2759"/>
<dbReference type="PANTHER" id="PTHR12215">
    <property type="entry name" value="PHOSPHOPANTETHEINE TRANSFERASE"/>
    <property type="match status" value="1"/>
</dbReference>
<dbReference type="Pfam" id="PF22624">
    <property type="entry name" value="AASDHPPT_N"/>
    <property type="match status" value="1"/>
</dbReference>
<dbReference type="PANTHER" id="PTHR12215:SF10">
    <property type="entry name" value="L-AMINOADIPATE-SEMIALDEHYDE DEHYDROGENASE-PHOSPHOPANTETHEINYL TRANSFERASE"/>
    <property type="match status" value="1"/>
</dbReference>
<evidence type="ECO:0000256" key="7">
    <source>
        <dbReference type="ARBA" id="ARBA00048641"/>
    </source>
</evidence>
<dbReference type="GO" id="GO:0000287">
    <property type="term" value="F:magnesium ion binding"/>
    <property type="evidence" value="ECO:0007669"/>
    <property type="project" value="InterPro"/>
</dbReference>
<dbReference type="InterPro" id="IPR037143">
    <property type="entry name" value="4-PPantetheinyl_Trfase_dom_sf"/>
</dbReference>
<dbReference type="Proteomes" id="UP000887568">
    <property type="component" value="Unplaced"/>
</dbReference>
<dbReference type="RefSeq" id="XP_038056196.1">
    <property type="nucleotide sequence ID" value="XM_038200268.1"/>
</dbReference>
<evidence type="ECO:0000256" key="5">
    <source>
        <dbReference type="ARBA" id="ARBA00030484"/>
    </source>
</evidence>
<dbReference type="OMA" id="WVFEESL"/>
<evidence type="ECO:0000256" key="1">
    <source>
        <dbReference type="ARBA" id="ARBA00006195"/>
    </source>
</evidence>
<evidence type="ECO:0000313" key="11">
    <source>
        <dbReference type="EnsemblMetazoa" id="XP_038056196.1"/>
    </source>
</evidence>
<evidence type="ECO:0000259" key="9">
    <source>
        <dbReference type="Pfam" id="PF01648"/>
    </source>
</evidence>
<comment type="catalytic activity">
    <reaction evidence="8">
        <text>apo-[ACP] + acetyl-CoA = acetyl-[ACP] + adenosine 3',5'-bisphosphate + H(+)</text>
        <dbReference type="Rhea" id="RHEA:46564"/>
        <dbReference type="Rhea" id="RHEA-COMP:9621"/>
        <dbReference type="Rhea" id="RHEA-COMP:9690"/>
        <dbReference type="ChEBI" id="CHEBI:15378"/>
        <dbReference type="ChEBI" id="CHEBI:29999"/>
        <dbReference type="ChEBI" id="CHEBI:57288"/>
        <dbReference type="ChEBI" id="CHEBI:58343"/>
        <dbReference type="ChEBI" id="CHEBI:78446"/>
    </reaction>
    <physiologicalReaction direction="left-to-right" evidence="8">
        <dbReference type="Rhea" id="RHEA:46565"/>
    </physiologicalReaction>
</comment>
<evidence type="ECO:0000256" key="4">
    <source>
        <dbReference type="ARBA" id="ARBA00022679"/>
    </source>
</evidence>
<sequence length="316" mass="36281">MECQLCAYMCHMHCGCTVLVFAVCMMGSVRWAFRFGSWKPTQAEWTLASRCIQQEEKDKIGKFVFKKDGKASMAGRLLIRKVVAESLSYPWKEISLVRTDRGKPYLANENIADPDFFPNFNFNASHAGDYTVLAAEPEWLCGVDVMKVESRGTPSIPEFFRLMTRQLTPHEWEVIRAEDTEWKQLEMFYRFWCLKESYIKAIGIGLGLDLQTIEFHPNTKVLQKGVVTTDTKFHLNGKLDATWYFHESKLDDLHFACVALKRPDGVSADVHVPTTVFKELTFPDLVSSAQPLLPEDASYWEAFDKKEERPSGHDKK</sequence>
<evidence type="ECO:0000259" key="10">
    <source>
        <dbReference type="Pfam" id="PF22624"/>
    </source>
</evidence>
<evidence type="ECO:0000256" key="6">
    <source>
        <dbReference type="ARBA" id="ARBA00033443"/>
    </source>
</evidence>
<dbReference type="EC" id="2.7.8.7" evidence="2"/>
<accession>A0A913ZYP8</accession>
<keyword evidence="4" id="KW-0808">Transferase</keyword>
<dbReference type="GO" id="GO:0008897">
    <property type="term" value="F:holo-[acyl-carrier-protein] synthase activity"/>
    <property type="evidence" value="ECO:0007669"/>
    <property type="project" value="UniProtKB-EC"/>
</dbReference>
<dbReference type="GO" id="GO:0005829">
    <property type="term" value="C:cytosol"/>
    <property type="evidence" value="ECO:0007669"/>
    <property type="project" value="TreeGrafter"/>
</dbReference>
<dbReference type="Pfam" id="PF01648">
    <property type="entry name" value="ACPS"/>
    <property type="match status" value="1"/>
</dbReference>
<dbReference type="InterPro" id="IPR008278">
    <property type="entry name" value="4-PPantetheinyl_Trfase_dom"/>
</dbReference>
<reference evidence="11" key="1">
    <citation type="submission" date="2022-11" db="UniProtKB">
        <authorList>
            <consortium name="EnsemblMetazoa"/>
        </authorList>
    </citation>
    <scope>IDENTIFICATION</scope>
</reference>
<comment type="similarity">
    <text evidence="1">Belongs to the P-Pant transferase superfamily. AcpS family.</text>
</comment>
<proteinExistence type="inferred from homology"/>
<dbReference type="GO" id="GO:0019878">
    <property type="term" value="P:lysine biosynthetic process via aminoadipic acid"/>
    <property type="evidence" value="ECO:0007669"/>
    <property type="project" value="TreeGrafter"/>
</dbReference>
<evidence type="ECO:0000256" key="3">
    <source>
        <dbReference type="ARBA" id="ARBA00016301"/>
    </source>
</evidence>
<dbReference type="GeneID" id="119728179"/>
<dbReference type="Gene3D" id="3.90.470.20">
    <property type="entry name" value="4'-phosphopantetheinyl transferase domain"/>
    <property type="match status" value="2"/>
</dbReference>
<dbReference type="InterPro" id="IPR050559">
    <property type="entry name" value="P-Pant_transferase_sf"/>
</dbReference>
<dbReference type="CTD" id="60496"/>
<dbReference type="EnsemblMetazoa" id="XM_038200268.1">
    <property type="protein sequence ID" value="XP_038056196.1"/>
    <property type="gene ID" value="LOC119728179"/>
</dbReference>
<evidence type="ECO:0000256" key="8">
    <source>
        <dbReference type="ARBA" id="ARBA00048794"/>
    </source>
</evidence>
<dbReference type="FunFam" id="3.90.470.20:FF:000003">
    <property type="entry name" value="L-aminoadipate-semialdehyde dehydrogenase-phosphopantetheinyl transferase"/>
    <property type="match status" value="1"/>
</dbReference>
<feature type="domain" description="4'-phosphopantetheinyl transferase" evidence="9">
    <location>
        <begin position="141"/>
        <end position="247"/>
    </location>
</feature>
<evidence type="ECO:0000313" key="12">
    <source>
        <dbReference type="Proteomes" id="UP000887568"/>
    </source>
</evidence>
<dbReference type="AlphaFoldDB" id="A0A913ZYP8"/>
<feature type="domain" description="4'-phosphopantetheinyl transferase N-terminal" evidence="10">
    <location>
        <begin position="37"/>
        <end position="137"/>
    </location>
</feature>
<comment type="catalytic activity">
    <reaction evidence="7">
        <text>apo-[ACP] + CoA = holo-[ACP] + adenosine 3',5'-bisphosphate + H(+)</text>
        <dbReference type="Rhea" id="RHEA:12068"/>
        <dbReference type="Rhea" id="RHEA-COMP:9685"/>
        <dbReference type="Rhea" id="RHEA-COMP:9690"/>
        <dbReference type="ChEBI" id="CHEBI:15378"/>
        <dbReference type="ChEBI" id="CHEBI:29999"/>
        <dbReference type="ChEBI" id="CHEBI:57287"/>
        <dbReference type="ChEBI" id="CHEBI:58343"/>
        <dbReference type="ChEBI" id="CHEBI:64479"/>
        <dbReference type="EC" id="2.7.8.7"/>
    </reaction>
    <physiologicalReaction direction="left-to-right" evidence="7">
        <dbReference type="Rhea" id="RHEA:12069"/>
    </physiologicalReaction>
</comment>
<organism evidence="11 12">
    <name type="scientific">Patiria miniata</name>
    <name type="common">Bat star</name>
    <name type="synonym">Asterina miniata</name>
    <dbReference type="NCBI Taxonomy" id="46514"/>
    <lineage>
        <taxon>Eukaryota</taxon>
        <taxon>Metazoa</taxon>
        <taxon>Echinodermata</taxon>
        <taxon>Eleutherozoa</taxon>
        <taxon>Asterozoa</taxon>
        <taxon>Asteroidea</taxon>
        <taxon>Valvatacea</taxon>
        <taxon>Valvatida</taxon>
        <taxon>Asterinidae</taxon>
        <taxon>Patiria</taxon>
    </lineage>
</organism>
<keyword evidence="12" id="KW-1185">Reference proteome</keyword>
<protein>
    <recommendedName>
        <fullName evidence="3">L-aminoadipate-semialdehyde dehydrogenase-phosphopantetheinyl transferase</fullName>
        <ecNumber evidence="2">2.7.8.7</ecNumber>
    </recommendedName>
    <alternativeName>
        <fullName evidence="5">4'-phosphopantetheinyl transferase</fullName>
    </alternativeName>
    <alternativeName>
        <fullName evidence="6">Alpha-aminoadipic semialdehyde dehydrogenase-phosphopantetheinyl transferase</fullName>
    </alternativeName>
</protein>
<evidence type="ECO:0000256" key="2">
    <source>
        <dbReference type="ARBA" id="ARBA00013172"/>
    </source>
</evidence>
<dbReference type="InterPro" id="IPR055066">
    <property type="entry name" value="AASDHPPT_N"/>
</dbReference>
<dbReference type="SUPFAM" id="SSF56214">
    <property type="entry name" value="4'-phosphopantetheinyl transferase"/>
    <property type="match status" value="2"/>
</dbReference>